<dbReference type="Proteomes" id="UP000231919">
    <property type="component" value="Unassembled WGS sequence"/>
</dbReference>
<accession>A0ABX4NDA4</accession>
<sequence length="96" mass="11228">MFGKIHNQLGFFSDPGFKQGRSYFLEKCRNSNLSNSRHFVLPTFTTMNHFYEPANLFRRFSLLSKSRRSALRKTDVLHETNPDIGTREEISLKNLS</sequence>
<protein>
    <recommendedName>
        <fullName evidence="3">DUF1564 family protein</fullName>
    </recommendedName>
</protein>
<organism evidence="1 2">
    <name type="scientific">Leptospira kmetyi</name>
    <dbReference type="NCBI Taxonomy" id="408139"/>
    <lineage>
        <taxon>Bacteria</taxon>
        <taxon>Pseudomonadati</taxon>
        <taxon>Spirochaetota</taxon>
        <taxon>Spirochaetia</taxon>
        <taxon>Leptospirales</taxon>
        <taxon>Leptospiraceae</taxon>
        <taxon>Leptospira</taxon>
    </lineage>
</organism>
<reference evidence="1 2" key="1">
    <citation type="submission" date="2017-07" db="EMBL/GenBank/DDBJ databases">
        <title>Leptospira spp. isolated from tropical soils.</title>
        <authorList>
            <person name="Thibeaux R."/>
            <person name="Iraola G."/>
            <person name="Ferres I."/>
            <person name="Bierque E."/>
            <person name="Girault D."/>
            <person name="Soupe-Gilbert M.-E."/>
            <person name="Picardeau M."/>
            <person name="Goarant C."/>
        </authorList>
    </citation>
    <scope>NUCLEOTIDE SEQUENCE [LARGE SCALE GENOMIC DNA]</scope>
    <source>
        <strain evidence="1 2">JW2-C-B1</strain>
    </source>
</reference>
<evidence type="ECO:0008006" key="3">
    <source>
        <dbReference type="Google" id="ProtNLM"/>
    </source>
</evidence>
<gene>
    <name evidence="1" type="ORF">CH378_12830</name>
</gene>
<name>A0ABX4NDA4_9LEPT</name>
<evidence type="ECO:0000313" key="2">
    <source>
        <dbReference type="Proteomes" id="UP000231919"/>
    </source>
</evidence>
<proteinExistence type="predicted"/>
<evidence type="ECO:0000313" key="1">
    <source>
        <dbReference type="EMBL" id="PJZ29435.1"/>
    </source>
</evidence>
<dbReference type="EMBL" id="NPDP01000022">
    <property type="protein sequence ID" value="PJZ29435.1"/>
    <property type="molecule type" value="Genomic_DNA"/>
</dbReference>
<comment type="caution">
    <text evidence="1">The sequence shown here is derived from an EMBL/GenBank/DDBJ whole genome shotgun (WGS) entry which is preliminary data.</text>
</comment>
<keyword evidence="2" id="KW-1185">Reference proteome</keyword>